<feature type="domain" description="SP-RING-type" evidence="6">
    <location>
        <begin position="405"/>
        <end position="492"/>
    </location>
</feature>
<reference evidence="7 8" key="1">
    <citation type="submission" date="2014-06" db="EMBL/GenBank/DDBJ databases">
        <authorList>
            <person name="Swart Estienne"/>
        </authorList>
    </citation>
    <scope>NUCLEOTIDE SEQUENCE [LARGE SCALE GENOMIC DNA]</scope>
    <source>
        <strain evidence="7 8">130c</strain>
    </source>
</reference>
<feature type="region of interest" description="Disordered" evidence="5">
    <location>
        <begin position="62"/>
        <end position="91"/>
    </location>
</feature>
<evidence type="ECO:0000259" key="6">
    <source>
        <dbReference type="PROSITE" id="PS51044"/>
    </source>
</evidence>
<dbReference type="Proteomes" id="UP000039865">
    <property type="component" value="Unassembled WGS sequence"/>
</dbReference>
<evidence type="ECO:0000256" key="5">
    <source>
        <dbReference type="SAM" id="MobiDB-lite"/>
    </source>
</evidence>
<keyword evidence="2 4" id="KW-0863">Zinc-finger</keyword>
<keyword evidence="8" id="KW-1185">Reference proteome</keyword>
<dbReference type="GO" id="GO:0008270">
    <property type="term" value="F:zinc ion binding"/>
    <property type="evidence" value="ECO:0007669"/>
    <property type="project" value="UniProtKB-KW"/>
</dbReference>
<organism evidence="7 8">
    <name type="scientific">Stylonychia lemnae</name>
    <name type="common">Ciliate</name>
    <dbReference type="NCBI Taxonomy" id="5949"/>
    <lineage>
        <taxon>Eukaryota</taxon>
        <taxon>Sar</taxon>
        <taxon>Alveolata</taxon>
        <taxon>Ciliophora</taxon>
        <taxon>Intramacronucleata</taxon>
        <taxon>Spirotrichea</taxon>
        <taxon>Stichotrichia</taxon>
        <taxon>Sporadotrichida</taxon>
        <taxon>Oxytrichidae</taxon>
        <taxon>Stylonychinae</taxon>
        <taxon>Stylonychia</taxon>
    </lineage>
</organism>
<dbReference type="Pfam" id="PF02891">
    <property type="entry name" value="zf-MIZ"/>
    <property type="match status" value="1"/>
</dbReference>
<feature type="compositionally biased region" description="Acidic residues" evidence="5">
    <location>
        <begin position="62"/>
        <end position="74"/>
    </location>
</feature>
<keyword evidence="7" id="KW-0436">Ligase</keyword>
<dbReference type="GO" id="GO:0016874">
    <property type="term" value="F:ligase activity"/>
    <property type="evidence" value="ECO:0007669"/>
    <property type="project" value="UniProtKB-KW"/>
</dbReference>
<feature type="compositionally biased region" description="Polar residues" evidence="5">
    <location>
        <begin position="82"/>
        <end position="91"/>
    </location>
</feature>
<evidence type="ECO:0000256" key="1">
    <source>
        <dbReference type="ARBA" id="ARBA00022723"/>
    </source>
</evidence>
<dbReference type="GO" id="GO:0016925">
    <property type="term" value="P:protein sumoylation"/>
    <property type="evidence" value="ECO:0007669"/>
    <property type="project" value="TreeGrafter"/>
</dbReference>
<dbReference type="PANTHER" id="PTHR10782:SF4">
    <property type="entry name" value="TONALLI, ISOFORM E"/>
    <property type="match status" value="1"/>
</dbReference>
<keyword evidence="3" id="KW-0862">Zinc</keyword>
<protein>
    <submittedName>
        <fullName evidence="7">E3 sumo-protein ligase pias4</fullName>
    </submittedName>
</protein>
<dbReference type="InParanoid" id="A0A078A3H4"/>
<evidence type="ECO:0000256" key="3">
    <source>
        <dbReference type="ARBA" id="ARBA00022833"/>
    </source>
</evidence>
<gene>
    <name evidence="7" type="primary">Contig6772.g7244</name>
    <name evidence="7" type="ORF">STYLEM_5347</name>
</gene>
<evidence type="ECO:0000256" key="4">
    <source>
        <dbReference type="PROSITE-ProRule" id="PRU00452"/>
    </source>
</evidence>
<dbReference type="OrthoDB" id="293261at2759"/>
<accession>A0A078A3H4</accession>
<dbReference type="CDD" id="cd16650">
    <property type="entry name" value="SP-RING_PIAS-like"/>
    <property type="match status" value="1"/>
</dbReference>
<dbReference type="Gene3D" id="3.30.40.10">
    <property type="entry name" value="Zinc/RING finger domain, C3HC4 (zinc finger)"/>
    <property type="match status" value="2"/>
</dbReference>
<feature type="compositionally biased region" description="Polar residues" evidence="5">
    <location>
        <begin position="628"/>
        <end position="638"/>
    </location>
</feature>
<dbReference type="GO" id="GO:0061665">
    <property type="term" value="F:SUMO ligase activity"/>
    <property type="evidence" value="ECO:0007669"/>
    <property type="project" value="TreeGrafter"/>
</dbReference>
<evidence type="ECO:0000256" key="2">
    <source>
        <dbReference type="ARBA" id="ARBA00022771"/>
    </source>
</evidence>
<name>A0A078A3H4_STYLE</name>
<proteinExistence type="predicted"/>
<dbReference type="EMBL" id="CCKQ01005190">
    <property type="protein sequence ID" value="CDW76347.1"/>
    <property type="molecule type" value="Genomic_DNA"/>
</dbReference>
<dbReference type="PANTHER" id="PTHR10782">
    <property type="entry name" value="ZINC FINGER MIZ DOMAIN-CONTAINING PROTEIN"/>
    <property type="match status" value="1"/>
</dbReference>
<dbReference type="InterPro" id="IPR013083">
    <property type="entry name" value="Znf_RING/FYVE/PHD"/>
</dbReference>
<evidence type="ECO:0000313" key="7">
    <source>
        <dbReference type="EMBL" id="CDW76347.1"/>
    </source>
</evidence>
<dbReference type="PROSITE" id="PS51044">
    <property type="entry name" value="ZF_SP_RING"/>
    <property type="match status" value="1"/>
</dbReference>
<evidence type="ECO:0000313" key="8">
    <source>
        <dbReference type="Proteomes" id="UP000039865"/>
    </source>
</evidence>
<keyword evidence="1" id="KW-0479">Metal-binding</keyword>
<feature type="compositionally biased region" description="Polar residues" evidence="5">
    <location>
        <begin position="657"/>
        <end position="671"/>
    </location>
</feature>
<dbReference type="AlphaFoldDB" id="A0A078A3H4"/>
<dbReference type="GO" id="GO:0000785">
    <property type="term" value="C:chromatin"/>
    <property type="evidence" value="ECO:0007669"/>
    <property type="project" value="TreeGrafter"/>
</dbReference>
<dbReference type="InterPro" id="IPR004181">
    <property type="entry name" value="Znf_MIZ"/>
</dbReference>
<sequence length="671" mass="79548">MPQLIEAAHRVGVYIKYTTKTSKEHVLVTLSDFLATQQGKDTSFIKWPIQKQSQFICLEDEEDQKQNQDDDDLGDLSFAKPGQNNHTNQNNTKSLENQYRQLNLIQQIEQHQVQMDNQDNYYQQSDFQNQVQISDYMNDDEKKKQQEMKQYEKQLQKLVLQEKQSKYKISEDFKDRLHQITLNDIIQDMYTPTIADHNDDLPEIQCICWVDKYRQDRTTLIQCSKCQSKQHLKCKTVGNNAMKQKLMMFCKKEFDIPHEFERYLLLKHEVLFLEVRCVRLDGFKTLEEAKSGNFKQQWPNRGWFSFNYRRGREFVLPKQMNTQLNPTDNITLAGIGLEREIRDEEIFDVSAYLKEGSNFIEICKFDDCHTYSCALYLTKLINIFDISRYIRTNKVDSIFSSYEKVKLRVAQNKYFSKERINLRCPITQSRLKLPARGEKCNHLSCFEAESFYWINSKCKKWICPICCKPTYELTVDKFMIMILEKANLIYPLEFNLINLPRPEVIKVLQREINIGSQEDRVIDSNDIEFCELNPDLSVSIGVRQYILNDKIEPNKMIEVKNDDPQSMSLSFENLDMIAQLRKDFKKTKKKEQHLVDVAKYYTIIESSASSQRNQINNIDDDEIMEIQVNNPEQQQSMTRAERRKQRRQQQRQQQNQTVYSTSQNNFIDILD</sequence>
<feature type="region of interest" description="Disordered" evidence="5">
    <location>
        <begin position="628"/>
        <end position="671"/>
    </location>
</feature>